<dbReference type="GO" id="GO:0005524">
    <property type="term" value="F:ATP binding"/>
    <property type="evidence" value="ECO:0007669"/>
    <property type="project" value="InterPro"/>
</dbReference>
<gene>
    <name evidence="3" type="ORF">TM51_02340</name>
</gene>
<dbReference type="GO" id="GO:0016887">
    <property type="term" value="F:ATP hydrolysis activity"/>
    <property type="evidence" value="ECO:0007669"/>
    <property type="project" value="InterPro"/>
</dbReference>
<dbReference type="AlphaFoldDB" id="A0A9P2TBZ9"/>
<sequence length="385" mass="41998">MAASQTPPSGTFSSPQEEAPRWWIFHGTGTPRPHLDLAAQLPPPPPWRTRRTTAPTDALEAPPYDDDEAGWVLGAQPELSVLGSPLTPARRERLATINAALYLRRPLLVTGPPGVGKSVLADQIARELGLGRVLRWTVNSRSTLRSGLYDYDPLAQIHDLNLENLHGGTRDTSGPAPAAADLVRSSAQRIGHYLRIGPLGTAFLPHRLPRVLLIDGLDNGDYDLLGDLLDLLERGRYTIPELARLSSVEPQISVPIDDPQRTATIVNGEVRCSQLPVVVITAHEDHPFPPEFLRQCIPLRLTHPSKEELAGIVAAHFSGNLPSATPAVVADFVRRIAEGSPLAIDQLLNAVYLTTVIDAKTSEPTPEFLQELAEMVWHRLTDTHG</sequence>
<accession>A0A9P2TBZ9</accession>
<dbReference type="EMBL" id="AOSG01000009">
    <property type="protein sequence ID" value="EOR72521.1"/>
    <property type="molecule type" value="Genomic_DNA"/>
</dbReference>
<dbReference type="InterPro" id="IPR003593">
    <property type="entry name" value="AAA+_ATPase"/>
</dbReference>
<protein>
    <submittedName>
        <fullName evidence="3">ATPase</fullName>
    </submittedName>
</protein>
<organism evidence="3 4">
    <name type="scientific">Thermobifida fusca TM51</name>
    <dbReference type="NCBI Taxonomy" id="1169414"/>
    <lineage>
        <taxon>Bacteria</taxon>
        <taxon>Bacillati</taxon>
        <taxon>Actinomycetota</taxon>
        <taxon>Actinomycetes</taxon>
        <taxon>Streptosporangiales</taxon>
        <taxon>Nocardiopsidaceae</taxon>
        <taxon>Thermobifida</taxon>
    </lineage>
</organism>
<dbReference type="SUPFAM" id="SSF52540">
    <property type="entry name" value="P-loop containing nucleoside triphosphate hydrolases"/>
    <property type="match status" value="1"/>
</dbReference>
<feature type="region of interest" description="Disordered" evidence="1">
    <location>
        <begin position="1"/>
        <end position="53"/>
    </location>
</feature>
<dbReference type="InterPro" id="IPR011704">
    <property type="entry name" value="ATPase_dyneun-rel_AAA"/>
</dbReference>
<evidence type="ECO:0000256" key="1">
    <source>
        <dbReference type="SAM" id="MobiDB-lite"/>
    </source>
</evidence>
<proteinExistence type="predicted"/>
<dbReference type="SMART" id="SM00382">
    <property type="entry name" value="AAA"/>
    <property type="match status" value="1"/>
</dbReference>
<evidence type="ECO:0000313" key="3">
    <source>
        <dbReference type="EMBL" id="EOR72521.1"/>
    </source>
</evidence>
<dbReference type="RefSeq" id="WP_011290849.1">
    <property type="nucleotide sequence ID" value="NZ_AOSG01000009.1"/>
</dbReference>
<dbReference type="Proteomes" id="UP000014184">
    <property type="component" value="Unassembled WGS sequence"/>
</dbReference>
<dbReference type="InterPro" id="IPR027417">
    <property type="entry name" value="P-loop_NTPase"/>
</dbReference>
<feature type="compositionally biased region" description="Polar residues" evidence="1">
    <location>
        <begin position="1"/>
        <end position="16"/>
    </location>
</feature>
<feature type="domain" description="AAA+ ATPase" evidence="2">
    <location>
        <begin position="103"/>
        <end position="307"/>
    </location>
</feature>
<dbReference type="Gene3D" id="3.40.50.300">
    <property type="entry name" value="P-loop containing nucleotide triphosphate hydrolases"/>
    <property type="match status" value="1"/>
</dbReference>
<keyword evidence="4" id="KW-1185">Reference proteome</keyword>
<evidence type="ECO:0000259" key="2">
    <source>
        <dbReference type="SMART" id="SM00382"/>
    </source>
</evidence>
<comment type="caution">
    <text evidence="3">The sequence shown here is derived from an EMBL/GenBank/DDBJ whole genome shotgun (WGS) entry which is preliminary data.</text>
</comment>
<reference evidence="3 4" key="1">
    <citation type="journal article" date="2013" name="Genome Announc.">
        <title>Draft Genome Sequence of the Lignocellulose Decomposer Thermobifida fusca Strain TM51.</title>
        <authorList>
            <person name="Toth A."/>
            <person name="Barna T."/>
            <person name="Nagy I."/>
            <person name="Horvath B."/>
            <person name="Nagy I."/>
            <person name="Tancsics A."/>
            <person name="Kriszt B."/>
            <person name="Baka E."/>
            <person name="Fekete C."/>
            <person name="Kukolya J."/>
        </authorList>
    </citation>
    <scope>NUCLEOTIDE SEQUENCE [LARGE SCALE GENOMIC DNA]</scope>
    <source>
        <strain evidence="3 4">TM51</strain>
    </source>
</reference>
<evidence type="ECO:0000313" key="4">
    <source>
        <dbReference type="Proteomes" id="UP000014184"/>
    </source>
</evidence>
<dbReference type="Pfam" id="PF07728">
    <property type="entry name" value="AAA_5"/>
    <property type="match status" value="1"/>
</dbReference>
<name>A0A9P2TBZ9_THEFU</name>